<gene>
    <name evidence="1" type="ORF">FWILDA_LOCUS20026</name>
</gene>
<sequence length="72" mass="7995">DTFQNLIKVRLDAGSQPHAEEGHKSDSGAPVYLPHFDRFGIRILDVRPVVDRIIRDSRSTGGQLELIGENIA</sequence>
<evidence type="ECO:0000313" key="2">
    <source>
        <dbReference type="Proteomes" id="UP001153678"/>
    </source>
</evidence>
<name>A0A9W4TD98_9GLOM</name>
<proteinExistence type="predicted"/>
<keyword evidence="2" id="KW-1185">Reference proteome</keyword>
<dbReference type="AlphaFoldDB" id="A0A9W4TD98"/>
<feature type="non-terminal residue" evidence="1">
    <location>
        <position position="1"/>
    </location>
</feature>
<dbReference type="Proteomes" id="UP001153678">
    <property type="component" value="Unassembled WGS sequence"/>
</dbReference>
<protein>
    <submittedName>
        <fullName evidence="1">8914_t:CDS:1</fullName>
    </submittedName>
</protein>
<organism evidence="1 2">
    <name type="scientific">Funneliformis geosporum</name>
    <dbReference type="NCBI Taxonomy" id="1117311"/>
    <lineage>
        <taxon>Eukaryota</taxon>
        <taxon>Fungi</taxon>
        <taxon>Fungi incertae sedis</taxon>
        <taxon>Mucoromycota</taxon>
        <taxon>Glomeromycotina</taxon>
        <taxon>Glomeromycetes</taxon>
        <taxon>Glomerales</taxon>
        <taxon>Glomeraceae</taxon>
        <taxon>Funneliformis</taxon>
    </lineage>
</organism>
<accession>A0A9W4TD98</accession>
<comment type="caution">
    <text evidence="1">The sequence shown here is derived from an EMBL/GenBank/DDBJ whole genome shotgun (WGS) entry which is preliminary data.</text>
</comment>
<reference evidence="1" key="1">
    <citation type="submission" date="2022-08" db="EMBL/GenBank/DDBJ databases">
        <authorList>
            <person name="Kallberg Y."/>
            <person name="Tangrot J."/>
            <person name="Rosling A."/>
        </authorList>
    </citation>
    <scope>NUCLEOTIDE SEQUENCE</scope>
    <source>
        <strain evidence="1">Wild A</strain>
    </source>
</reference>
<dbReference type="EMBL" id="CAMKVN010027350">
    <property type="protein sequence ID" value="CAI2201358.1"/>
    <property type="molecule type" value="Genomic_DNA"/>
</dbReference>
<evidence type="ECO:0000313" key="1">
    <source>
        <dbReference type="EMBL" id="CAI2201358.1"/>
    </source>
</evidence>